<dbReference type="PROSITE" id="PS50112">
    <property type="entry name" value="PAS"/>
    <property type="match status" value="1"/>
</dbReference>
<feature type="region of interest" description="Disordered" evidence="16">
    <location>
        <begin position="330"/>
        <end position="352"/>
    </location>
</feature>
<dbReference type="GO" id="GO:0016301">
    <property type="term" value="F:kinase activity"/>
    <property type="evidence" value="ECO:0007669"/>
    <property type="project" value="UniProtKB-KW"/>
</dbReference>
<evidence type="ECO:0000256" key="1">
    <source>
        <dbReference type="ARBA" id="ARBA00013081"/>
    </source>
</evidence>
<keyword evidence="3" id="KW-0808">Transferase</keyword>
<proteinExistence type="predicted"/>
<dbReference type="GO" id="GO:0005524">
    <property type="term" value="F:ATP binding"/>
    <property type="evidence" value="ECO:0007669"/>
    <property type="project" value="UniProtKB-KW"/>
</dbReference>
<evidence type="ECO:0000256" key="7">
    <source>
        <dbReference type="ARBA" id="ARBA00022801"/>
    </source>
</evidence>
<keyword evidence="10" id="KW-0904">Protein phosphatase</keyword>
<dbReference type="InterPro" id="IPR029016">
    <property type="entry name" value="GAF-like_dom_sf"/>
</dbReference>
<keyword evidence="7" id="KW-0378">Hydrolase</keyword>
<evidence type="ECO:0000256" key="4">
    <source>
        <dbReference type="ARBA" id="ARBA00022723"/>
    </source>
</evidence>
<evidence type="ECO:0000259" key="17">
    <source>
        <dbReference type="PROSITE" id="PS50112"/>
    </source>
</evidence>
<dbReference type="Gene3D" id="3.30.565.10">
    <property type="entry name" value="Histidine kinase-like ATPase, C-terminal domain"/>
    <property type="match status" value="1"/>
</dbReference>
<evidence type="ECO:0000256" key="14">
    <source>
        <dbReference type="ARBA" id="ARBA00075117"/>
    </source>
</evidence>
<dbReference type="InterPro" id="IPR013656">
    <property type="entry name" value="PAS_4"/>
</dbReference>
<dbReference type="EMBL" id="CP108195">
    <property type="protein sequence ID" value="WTS11346.1"/>
    <property type="molecule type" value="Genomic_DNA"/>
</dbReference>
<dbReference type="Pfam" id="PF00989">
    <property type="entry name" value="PAS"/>
    <property type="match status" value="1"/>
</dbReference>
<evidence type="ECO:0000256" key="13">
    <source>
        <dbReference type="ARBA" id="ARBA00056274"/>
    </source>
</evidence>
<keyword evidence="8" id="KW-0067">ATP-binding</keyword>
<keyword evidence="2" id="KW-0597">Phosphoprotein</keyword>
<dbReference type="InterPro" id="IPR036457">
    <property type="entry name" value="PPM-type-like_dom_sf"/>
</dbReference>
<dbReference type="PANTHER" id="PTHR43156">
    <property type="entry name" value="STAGE II SPORULATION PROTEIN E-RELATED"/>
    <property type="match status" value="1"/>
</dbReference>
<dbReference type="InterPro" id="IPR013767">
    <property type="entry name" value="PAS_fold"/>
</dbReference>
<dbReference type="InterPro" id="IPR003018">
    <property type="entry name" value="GAF"/>
</dbReference>
<dbReference type="InterPro" id="IPR003594">
    <property type="entry name" value="HATPase_dom"/>
</dbReference>
<evidence type="ECO:0000256" key="3">
    <source>
        <dbReference type="ARBA" id="ARBA00022679"/>
    </source>
</evidence>
<evidence type="ECO:0000256" key="11">
    <source>
        <dbReference type="ARBA" id="ARBA00023211"/>
    </source>
</evidence>
<dbReference type="InterPro" id="IPR035965">
    <property type="entry name" value="PAS-like_dom_sf"/>
</dbReference>
<feature type="domain" description="PAS" evidence="17">
    <location>
        <begin position="16"/>
        <end position="70"/>
    </location>
</feature>
<dbReference type="EC" id="3.1.3.16" evidence="1"/>
<accession>A0AAU1U301</accession>
<evidence type="ECO:0000256" key="8">
    <source>
        <dbReference type="ARBA" id="ARBA00022840"/>
    </source>
</evidence>
<protein>
    <recommendedName>
        <fullName evidence="1">protein-serine/threonine phosphatase</fullName>
        <ecNumber evidence="1">3.1.3.16</ecNumber>
    </recommendedName>
    <alternativeName>
        <fullName evidence="15">Protein-serine/threonine phosphatase</fullName>
    </alternativeName>
    <alternativeName>
        <fullName evidence="14">Serine/threonine-protein kinase</fullName>
    </alternativeName>
</protein>
<dbReference type="Gene3D" id="3.30.450.20">
    <property type="entry name" value="PAS domain"/>
    <property type="match status" value="2"/>
</dbReference>
<dbReference type="CDD" id="cd16936">
    <property type="entry name" value="HATPase_RsbW-like"/>
    <property type="match status" value="1"/>
</dbReference>
<comment type="catalytic activity">
    <reaction evidence="12">
        <text>O-phospho-L-seryl-[protein] + H2O = L-seryl-[protein] + phosphate</text>
        <dbReference type="Rhea" id="RHEA:20629"/>
        <dbReference type="Rhea" id="RHEA-COMP:9863"/>
        <dbReference type="Rhea" id="RHEA-COMP:11604"/>
        <dbReference type="ChEBI" id="CHEBI:15377"/>
        <dbReference type="ChEBI" id="CHEBI:29999"/>
        <dbReference type="ChEBI" id="CHEBI:43474"/>
        <dbReference type="ChEBI" id="CHEBI:83421"/>
        <dbReference type="EC" id="3.1.3.16"/>
    </reaction>
</comment>
<comment type="function">
    <text evidence="13">Primarily acts as an independent SigF regulator that is sensitive to the osmosensory signal, mediating the cross talk of PknD with the SigF regulon. Possesses both phosphatase and kinase activities. The kinase domain functions as a classic anti-sigma factor-like kinase to phosphorylate the anti-anti-sigma factor domain at the canonical regulatory site, and the phosphatase domain antagonizes this activity.</text>
</comment>
<dbReference type="SMART" id="SM00091">
    <property type="entry name" value="PAS"/>
    <property type="match status" value="1"/>
</dbReference>
<organism evidence="18">
    <name type="scientific">Streptomyces sp. NBC_00119</name>
    <dbReference type="NCBI Taxonomy" id="2975659"/>
    <lineage>
        <taxon>Bacteria</taxon>
        <taxon>Bacillati</taxon>
        <taxon>Actinomycetota</taxon>
        <taxon>Actinomycetes</taxon>
        <taxon>Kitasatosporales</taxon>
        <taxon>Streptomycetaceae</taxon>
        <taxon>Streptomyces</taxon>
    </lineage>
</organism>
<dbReference type="GO" id="GO:0006355">
    <property type="term" value="P:regulation of DNA-templated transcription"/>
    <property type="evidence" value="ECO:0007669"/>
    <property type="project" value="InterPro"/>
</dbReference>
<dbReference type="Pfam" id="PF08448">
    <property type="entry name" value="PAS_4"/>
    <property type="match status" value="1"/>
</dbReference>
<dbReference type="Gene3D" id="3.30.450.40">
    <property type="match status" value="1"/>
</dbReference>
<dbReference type="Pfam" id="PF13581">
    <property type="entry name" value="HATPase_c_2"/>
    <property type="match status" value="1"/>
</dbReference>
<evidence type="ECO:0000256" key="15">
    <source>
        <dbReference type="ARBA" id="ARBA00081350"/>
    </source>
</evidence>
<dbReference type="FunFam" id="3.60.40.10:FF:000005">
    <property type="entry name" value="Serine/threonine protein phosphatase"/>
    <property type="match status" value="1"/>
</dbReference>
<dbReference type="SUPFAM" id="SSF55785">
    <property type="entry name" value="PYP-like sensor domain (PAS domain)"/>
    <property type="match status" value="1"/>
</dbReference>
<dbReference type="GO" id="GO:0046872">
    <property type="term" value="F:metal ion binding"/>
    <property type="evidence" value="ECO:0007669"/>
    <property type="project" value="UniProtKB-KW"/>
</dbReference>
<name>A0AAU1U301_9ACTN</name>
<dbReference type="InterPro" id="IPR001932">
    <property type="entry name" value="PPM-type_phosphatase-like_dom"/>
</dbReference>
<dbReference type="SUPFAM" id="SSF81606">
    <property type="entry name" value="PP2C-like"/>
    <property type="match status" value="1"/>
</dbReference>
<keyword evidence="11" id="KW-0464">Manganese</keyword>
<dbReference type="SUPFAM" id="SSF55781">
    <property type="entry name" value="GAF domain-like"/>
    <property type="match status" value="1"/>
</dbReference>
<evidence type="ECO:0000256" key="5">
    <source>
        <dbReference type="ARBA" id="ARBA00022741"/>
    </source>
</evidence>
<keyword evidence="6" id="KW-0418">Kinase</keyword>
<dbReference type="InterPro" id="IPR036890">
    <property type="entry name" value="HATPase_C_sf"/>
</dbReference>
<gene>
    <name evidence="18" type="ORF">OHU69_09860</name>
</gene>
<evidence type="ECO:0000313" key="18">
    <source>
        <dbReference type="EMBL" id="WTS11346.1"/>
    </source>
</evidence>
<keyword evidence="9" id="KW-0460">Magnesium</keyword>
<dbReference type="FunFam" id="3.30.450.40:FF:000035">
    <property type="entry name" value="PAS sensor protein"/>
    <property type="match status" value="1"/>
</dbReference>
<dbReference type="FunFam" id="3.30.565.10:FF:000028">
    <property type="entry name" value="PAS sensor protein"/>
    <property type="match status" value="1"/>
</dbReference>
<evidence type="ECO:0000256" key="6">
    <source>
        <dbReference type="ARBA" id="ARBA00022777"/>
    </source>
</evidence>
<sequence length="806" mass="86639">MGFRSEAGGGDPLKPFDMATAALLMVDSHGVIAGWNQAAQDLLGYTAADVLGHSVTTLLVDEGDVPAVQSWLLGAENGWEGLLATFHREGRPVELAVRAWRLHALGGHREWLVALRDAAALRENEWREDVARSLLQRSPLGVAVLGTDLRYEWVNPAMAHLDEEVSGAATSPAAGAEPSPIVARQAKQVLKSGQAPVALENIAPVRVAGREDAGHVRLRSSFPLSGADGNLLGVGHAVLDFNGQDPARERLTLLNRASEHIGTTLDLDRTVHELAEVVVPYIADFVAVDLLESVHTPMDLTPRSAECTDTLCRAAHLSIQEDLPEVSVGIGATSNYPKESPQRRSLATGQPIREEVRPSTPWLAKDPLRWAKLIRLGVHTQMVVPVRARGINMGVITLLRWENPRPFDEDDLLLVEDLVGRAAVCVDNARRYTRQQQAALTLQKSLLPQDLPDLSAVEAAYRYLPADAEVGVGGDWFDVIPLSGARVALVVGDVVGHGIHAAASMARLRAAVQTLADLDLPPDELLTKVDDLVVRLSDEAEATSGGPVVIGASCVYAIYDPIARTVTMARAGHPTPAIAHLDAPVEFPDVPAGPPLGLGGLPFESAEIPVEEGSIIALYTDGLIEASDRDIDVGFERLCFALAHPDRPLDEICDTMVRILLPDRPSDDVAFLIARTRVLSSDCVAAWDVPAEPSAVHEARERSVSQLRVWGMQAAAFTTELIVSELVTNAIRHASGPISLRLIREHTLICEVSDGSSTSPHMRRASSTEEGGRGLFLVAGVAQRWGTRYTADGKTIWAEQPLPASA</sequence>
<dbReference type="Pfam" id="PF01590">
    <property type="entry name" value="GAF"/>
    <property type="match status" value="1"/>
</dbReference>
<dbReference type="CDD" id="cd00130">
    <property type="entry name" value="PAS"/>
    <property type="match status" value="1"/>
</dbReference>
<keyword evidence="4" id="KW-0479">Metal-binding</keyword>
<evidence type="ECO:0000256" key="2">
    <source>
        <dbReference type="ARBA" id="ARBA00022553"/>
    </source>
</evidence>
<feature type="compositionally biased region" description="Polar residues" evidence="16">
    <location>
        <begin position="332"/>
        <end position="348"/>
    </location>
</feature>
<keyword evidence="5" id="KW-0547">Nucleotide-binding</keyword>
<dbReference type="SUPFAM" id="SSF55874">
    <property type="entry name" value="ATPase domain of HSP90 chaperone/DNA topoisomerase II/histidine kinase"/>
    <property type="match status" value="1"/>
</dbReference>
<dbReference type="Pfam" id="PF07228">
    <property type="entry name" value="SpoIIE"/>
    <property type="match status" value="1"/>
</dbReference>
<evidence type="ECO:0000256" key="12">
    <source>
        <dbReference type="ARBA" id="ARBA00047761"/>
    </source>
</evidence>
<dbReference type="AlphaFoldDB" id="A0AAU1U301"/>
<dbReference type="PANTHER" id="PTHR43156:SF2">
    <property type="entry name" value="STAGE II SPORULATION PROTEIN E"/>
    <property type="match status" value="1"/>
</dbReference>
<dbReference type="Gene3D" id="3.60.40.10">
    <property type="entry name" value="PPM-type phosphatase domain"/>
    <property type="match status" value="1"/>
</dbReference>
<dbReference type="SMART" id="SM00331">
    <property type="entry name" value="PP2C_SIG"/>
    <property type="match status" value="1"/>
</dbReference>
<reference evidence="18" key="1">
    <citation type="submission" date="2022-10" db="EMBL/GenBank/DDBJ databases">
        <title>The complete genomes of actinobacterial strains from the NBC collection.</title>
        <authorList>
            <person name="Joergensen T.S."/>
            <person name="Alvarez Arevalo M."/>
            <person name="Sterndorff E.B."/>
            <person name="Faurdal D."/>
            <person name="Vuksanovic O."/>
            <person name="Mourched A.-S."/>
            <person name="Charusanti P."/>
            <person name="Shaw S."/>
            <person name="Blin K."/>
            <person name="Weber T."/>
        </authorList>
    </citation>
    <scope>NUCLEOTIDE SEQUENCE</scope>
    <source>
        <strain evidence="18">NBC_00119</strain>
    </source>
</reference>
<dbReference type="NCBIfam" id="TIGR00229">
    <property type="entry name" value="sensory_box"/>
    <property type="match status" value="1"/>
</dbReference>
<dbReference type="GO" id="GO:0004722">
    <property type="term" value="F:protein serine/threonine phosphatase activity"/>
    <property type="evidence" value="ECO:0007669"/>
    <property type="project" value="UniProtKB-EC"/>
</dbReference>
<dbReference type="InterPro" id="IPR000014">
    <property type="entry name" value="PAS"/>
</dbReference>
<evidence type="ECO:0000256" key="10">
    <source>
        <dbReference type="ARBA" id="ARBA00022912"/>
    </source>
</evidence>
<evidence type="ECO:0000256" key="9">
    <source>
        <dbReference type="ARBA" id="ARBA00022842"/>
    </source>
</evidence>
<dbReference type="SMART" id="SM00065">
    <property type="entry name" value="GAF"/>
    <property type="match status" value="1"/>
</dbReference>
<evidence type="ECO:0000256" key="16">
    <source>
        <dbReference type="SAM" id="MobiDB-lite"/>
    </source>
</evidence>
<dbReference type="InterPro" id="IPR052016">
    <property type="entry name" value="Bact_Sigma-Reg"/>
</dbReference>